<dbReference type="Proteomes" id="UP000011721">
    <property type="component" value="Chromosome"/>
</dbReference>
<dbReference type="STRING" id="1167006.UWK_02075"/>
<evidence type="ECO:0000313" key="1">
    <source>
        <dbReference type="EMBL" id="AGF78619.1"/>
    </source>
</evidence>
<accession>M1NG34</accession>
<dbReference type="InterPro" id="IPR005358">
    <property type="entry name" value="Puta_zinc/iron-chelating_dom"/>
</dbReference>
<dbReference type="PANTHER" id="PTHR35866">
    <property type="entry name" value="PUTATIVE-RELATED"/>
    <property type="match status" value="1"/>
</dbReference>
<name>M1NG34_DESSD</name>
<dbReference type="AlphaFoldDB" id="M1NG34"/>
<proteinExistence type="predicted"/>
<dbReference type="Pfam" id="PF03692">
    <property type="entry name" value="CxxCxxCC"/>
    <property type="match status" value="1"/>
</dbReference>
<reference evidence="2" key="1">
    <citation type="journal article" date="2013" name="Stand. Genomic Sci.">
        <title>Complete genome sequence of Desulfocapsa sulfexigens, a marine deltaproteobacterium specialized in disproportionating inorganic sulfur compounds.</title>
        <authorList>
            <person name="Finster K.W."/>
            <person name="Kjeldsen K.U."/>
            <person name="Kube M."/>
            <person name="Reinhardt R."/>
            <person name="Mussmann M."/>
            <person name="Amann R."/>
            <person name="Schreiber L."/>
        </authorList>
    </citation>
    <scope>NUCLEOTIDE SEQUENCE [LARGE SCALE GENOMIC DNA]</scope>
    <source>
        <strain evidence="2">DSM 10523 / SB164P1</strain>
    </source>
</reference>
<evidence type="ECO:0000313" key="2">
    <source>
        <dbReference type="Proteomes" id="UP000011721"/>
    </source>
</evidence>
<dbReference type="PANTHER" id="PTHR35866:SF1">
    <property type="entry name" value="YKGJ FAMILY CYSTEINE CLUSTER PROTEIN"/>
    <property type="match status" value="1"/>
</dbReference>
<keyword evidence="2" id="KW-1185">Reference proteome</keyword>
<dbReference type="KEGG" id="dsf:UWK_02075"/>
<dbReference type="EMBL" id="CP003985">
    <property type="protein sequence ID" value="AGF78619.1"/>
    <property type="molecule type" value="Genomic_DNA"/>
</dbReference>
<protein>
    <submittedName>
        <fullName evidence="1">Putative Fe-S oxidoreductase</fullName>
    </submittedName>
</protein>
<dbReference type="eggNOG" id="COG0727">
    <property type="taxonomic scope" value="Bacteria"/>
</dbReference>
<gene>
    <name evidence="1" type="ordered locus">UWK_02075</name>
</gene>
<dbReference type="HOGENOM" id="CLU_080178_0_0_7"/>
<sequence>MKNTMKEITKNFPEGMEPLGKKQFKFRCHDGVDCYMICCRNVDMFLYPYDILRLKEALNITSQEFIEQYVRVVKGVAHPYFPSVMLRLTDDENKACPFLSEIGCSVYNNRPSACRTYPLERGVDRSPEKRVAHDFYLLTSHDYCHGHKEENFFTVKEWIRDQRLEDYNMMNDLWAEVDTIFSENPWAGEGIGGPKQQIAFTICYDIDNFRIMAAKHNLIERFLIPRAQKRRINESDTELLKFGFEWLKNFLGQPSSLISK</sequence>
<organism evidence="1 2">
    <name type="scientific">Desulfocapsa sulfexigens (strain DSM 10523 / SB164P1)</name>
    <dbReference type="NCBI Taxonomy" id="1167006"/>
    <lineage>
        <taxon>Bacteria</taxon>
        <taxon>Pseudomonadati</taxon>
        <taxon>Thermodesulfobacteriota</taxon>
        <taxon>Desulfobulbia</taxon>
        <taxon>Desulfobulbales</taxon>
        <taxon>Desulfocapsaceae</taxon>
        <taxon>Desulfocapsa</taxon>
    </lineage>
</organism>